<feature type="region of interest" description="Disordered" evidence="1">
    <location>
        <begin position="121"/>
        <end position="165"/>
    </location>
</feature>
<dbReference type="AlphaFoldDB" id="A0AAE0HD28"/>
<evidence type="ECO:0000259" key="2">
    <source>
        <dbReference type="Pfam" id="PF24864"/>
    </source>
</evidence>
<dbReference type="EMBL" id="JAUEPN010000005">
    <property type="protein sequence ID" value="KAK3294367.1"/>
    <property type="molecule type" value="Genomic_DNA"/>
</dbReference>
<reference evidence="3" key="1">
    <citation type="journal article" date="2023" name="Mol. Phylogenet. Evol.">
        <title>Genome-scale phylogeny and comparative genomics of the fungal order Sordariales.</title>
        <authorList>
            <person name="Hensen N."/>
            <person name="Bonometti L."/>
            <person name="Westerberg I."/>
            <person name="Brannstrom I.O."/>
            <person name="Guillou S."/>
            <person name="Cros-Aarteil S."/>
            <person name="Calhoun S."/>
            <person name="Haridas S."/>
            <person name="Kuo A."/>
            <person name="Mondo S."/>
            <person name="Pangilinan J."/>
            <person name="Riley R."/>
            <person name="LaButti K."/>
            <person name="Andreopoulos B."/>
            <person name="Lipzen A."/>
            <person name="Chen C."/>
            <person name="Yan M."/>
            <person name="Daum C."/>
            <person name="Ng V."/>
            <person name="Clum A."/>
            <person name="Steindorff A."/>
            <person name="Ohm R.A."/>
            <person name="Martin F."/>
            <person name="Silar P."/>
            <person name="Natvig D.O."/>
            <person name="Lalanne C."/>
            <person name="Gautier V."/>
            <person name="Ament-Velasquez S.L."/>
            <person name="Kruys A."/>
            <person name="Hutchinson M.I."/>
            <person name="Powell A.J."/>
            <person name="Barry K."/>
            <person name="Miller A.N."/>
            <person name="Grigoriev I.V."/>
            <person name="Debuchy R."/>
            <person name="Gladieux P."/>
            <person name="Hiltunen Thoren M."/>
            <person name="Johannesson H."/>
        </authorList>
    </citation>
    <scope>NUCLEOTIDE SEQUENCE</scope>
    <source>
        <strain evidence="3">CBS 168.71</strain>
    </source>
</reference>
<evidence type="ECO:0000313" key="3">
    <source>
        <dbReference type="EMBL" id="KAK3294367.1"/>
    </source>
</evidence>
<accession>A0AAE0HD28</accession>
<sequence>MANPTINTASFSRSADSQLSSRFFTLPAEIRNLIYLEFWKLNSTRQHIVKYEVPNEEHPQGVTERWSHVPCITDPCAPDARWPEYAESKPTSDERQVWAKRLKSSWCLHWACEEHAGDVVGPPVRNGSKLPKESNTTAEELSEEAEPAQVDTGEDKTEDPAPTKTGLMSLLTTCKRIYLEALPSLYANTTFVLTNTPTAVDFLTSYGDDPERYPIRSVEVCIRVTNLITEIYYPPSGGGRDEGPPAIFAGRARPTLSMTNNPWRHLCDGLAALAQLQELRVWLDSSDLRPWHKRVSETRFFARLFDVRGPGPERFVLALPELPERRGPDVHDLRDQYLEGANLDGAPFTVERSPRPNNWGVHLRNIVSIGPHPGAAQAALAGNGGGQ</sequence>
<name>A0AAE0HD28_9PEZI</name>
<keyword evidence="4" id="KW-1185">Reference proteome</keyword>
<gene>
    <name evidence="3" type="ORF">B0H64DRAFT_185516</name>
</gene>
<dbReference type="PANTHER" id="PTHR38790">
    <property type="entry name" value="2EXR DOMAIN-CONTAINING PROTEIN-RELATED"/>
    <property type="match status" value="1"/>
</dbReference>
<comment type="caution">
    <text evidence="3">The sequence shown here is derived from an EMBL/GenBank/DDBJ whole genome shotgun (WGS) entry which is preliminary data.</text>
</comment>
<protein>
    <recommendedName>
        <fullName evidence="2">DUF7730 domain-containing protein</fullName>
    </recommendedName>
</protein>
<proteinExistence type="predicted"/>
<organism evidence="3 4">
    <name type="scientific">Chaetomium fimeti</name>
    <dbReference type="NCBI Taxonomy" id="1854472"/>
    <lineage>
        <taxon>Eukaryota</taxon>
        <taxon>Fungi</taxon>
        <taxon>Dikarya</taxon>
        <taxon>Ascomycota</taxon>
        <taxon>Pezizomycotina</taxon>
        <taxon>Sordariomycetes</taxon>
        <taxon>Sordariomycetidae</taxon>
        <taxon>Sordariales</taxon>
        <taxon>Chaetomiaceae</taxon>
        <taxon>Chaetomium</taxon>
    </lineage>
</organism>
<dbReference type="Pfam" id="PF24864">
    <property type="entry name" value="DUF7730"/>
    <property type="match status" value="1"/>
</dbReference>
<reference evidence="3" key="2">
    <citation type="submission" date="2023-06" db="EMBL/GenBank/DDBJ databases">
        <authorList>
            <consortium name="Lawrence Berkeley National Laboratory"/>
            <person name="Haridas S."/>
            <person name="Hensen N."/>
            <person name="Bonometti L."/>
            <person name="Westerberg I."/>
            <person name="Brannstrom I.O."/>
            <person name="Guillou S."/>
            <person name="Cros-Aarteil S."/>
            <person name="Calhoun S."/>
            <person name="Kuo A."/>
            <person name="Mondo S."/>
            <person name="Pangilinan J."/>
            <person name="Riley R."/>
            <person name="Labutti K."/>
            <person name="Andreopoulos B."/>
            <person name="Lipzen A."/>
            <person name="Chen C."/>
            <person name="Yanf M."/>
            <person name="Daum C."/>
            <person name="Ng V."/>
            <person name="Clum A."/>
            <person name="Steindorff A."/>
            <person name="Ohm R."/>
            <person name="Martin F."/>
            <person name="Silar P."/>
            <person name="Natvig D."/>
            <person name="Lalanne C."/>
            <person name="Gautier V."/>
            <person name="Ament-Velasquez S.L."/>
            <person name="Kruys A."/>
            <person name="Hutchinson M.I."/>
            <person name="Powell A.J."/>
            <person name="Barry K."/>
            <person name="Miller A.N."/>
            <person name="Grigoriev I.V."/>
            <person name="Debuchy R."/>
            <person name="Gladieux P."/>
            <person name="Thoren M.H."/>
            <person name="Johannesson H."/>
        </authorList>
    </citation>
    <scope>NUCLEOTIDE SEQUENCE</scope>
    <source>
        <strain evidence="3">CBS 168.71</strain>
    </source>
</reference>
<dbReference type="GeneID" id="87835939"/>
<dbReference type="RefSeq" id="XP_062657881.1">
    <property type="nucleotide sequence ID" value="XM_062798991.1"/>
</dbReference>
<feature type="domain" description="DUF7730" evidence="2">
    <location>
        <begin position="126"/>
        <end position="322"/>
    </location>
</feature>
<dbReference type="InterPro" id="IPR056632">
    <property type="entry name" value="DUF7730"/>
</dbReference>
<evidence type="ECO:0000313" key="4">
    <source>
        <dbReference type="Proteomes" id="UP001278766"/>
    </source>
</evidence>
<evidence type="ECO:0000256" key="1">
    <source>
        <dbReference type="SAM" id="MobiDB-lite"/>
    </source>
</evidence>
<dbReference type="Proteomes" id="UP001278766">
    <property type="component" value="Unassembled WGS sequence"/>
</dbReference>